<dbReference type="Proteomes" id="UP000674938">
    <property type="component" value="Unassembled WGS sequence"/>
</dbReference>
<name>A0A940PB16_9ENTE</name>
<feature type="domain" description="BppU N-terminal" evidence="1">
    <location>
        <begin position="10"/>
        <end position="143"/>
    </location>
</feature>
<dbReference type="Pfam" id="PF10651">
    <property type="entry name" value="BppU_N"/>
    <property type="match status" value="1"/>
</dbReference>
<evidence type="ECO:0000313" key="2">
    <source>
        <dbReference type="EMBL" id="MBP1041252.1"/>
    </source>
</evidence>
<dbReference type="InterPro" id="IPR018913">
    <property type="entry name" value="BppU_N"/>
</dbReference>
<evidence type="ECO:0000259" key="1">
    <source>
        <dbReference type="Pfam" id="PF10651"/>
    </source>
</evidence>
<comment type="caution">
    <text evidence="2">The sequence shown here is derived from an EMBL/GenBank/DDBJ whole genome shotgun (WGS) entry which is preliminary data.</text>
</comment>
<organism evidence="2 3">
    <name type="scientific">Vagococcus allomyrinae</name>
    <dbReference type="NCBI Taxonomy" id="2794353"/>
    <lineage>
        <taxon>Bacteria</taxon>
        <taxon>Bacillati</taxon>
        <taxon>Bacillota</taxon>
        <taxon>Bacilli</taxon>
        <taxon>Lactobacillales</taxon>
        <taxon>Enterococcaceae</taxon>
        <taxon>Vagococcus</taxon>
    </lineage>
</organism>
<dbReference type="AlphaFoldDB" id="A0A940PB16"/>
<sequence>MIQAKWQGILSTTEPYNHLGLIKVRQGNHQTEIFDFQISQQHELFPHLNQYDVYFQTVINQLPVEVKAEVIDEQNSMIRLVMDEYCMQSTGKQRGNFCFKKDDQIIGTTQDFTYVVMPSPAALKFDTGAYWQSAQDLVDEMKQWIEEIKDTLGDDAAVELGNQVNQLKQELISVSQLLNTTNQEVVAARKSQFFGETFTDLGGRLNHLEESYYTLSYGEIMTLQTLQDDRFSRNYQVIKEGSVIADNFLPGLVIAEIGNPIQDTFYLEKVGEL</sequence>
<protein>
    <submittedName>
        <fullName evidence="2">BppU family phage baseplate upper protein</fullName>
    </submittedName>
</protein>
<proteinExistence type="predicted"/>
<reference evidence="2" key="1">
    <citation type="submission" date="2020-12" db="EMBL/GenBank/DDBJ databases">
        <title>Vagococcus allomyrinae sp. nov. and Enterococcus lavae sp. nov., isolated from the larvae of Allomyrina dichotoma.</title>
        <authorList>
            <person name="Lee S.D."/>
        </authorList>
    </citation>
    <scope>NUCLEOTIDE SEQUENCE</scope>
    <source>
        <strain evidence="2">BWB3-3</strain>
    </source>
</reference>
<dbReference type="Gene3D" id="2.60.40.3350">
    <property type="match status" value="1"/>
</dbReference>
<keyword evidence="3" id="KW-1185">Reference proteome</keyword>
<evidence type="ECO:0000313" key="3">
    <source>
        <dbReference type="Proteomes" id="UP000674938"/>
    </source>
</evidence>
<accession>A0A940PB16</accession>
<dbReference type="EMBL" id="JAEEGA010000005">
    <property type="protein sequence ID" value="MBP1041252.1"/>
    <property type="molecule type" value="Genomic_DNA"/>
</dbReference>
<gene>
    <name evidence="2" type="ORF">I6N95_09560</name>
</gene>
<dbReference type="RefSeq" id="WP_209527020.1">
    <property type="nucleotide sequence ID" value="NZ_JAEEGA010000005.1"/>
</dbReference>